<reference evidence="3" key="1">
    <citation type="submission" date="2020-11" db="EMBL/GenBank/DDBJ databases">
        <authorList>
            <consortium name="DOE Joint Genome Institute"/>
            <person name="Ahrendt S."/>
            <person name="Riley R."/>
            <person name="Andreopoulos W."/>
            <person name="Labutti K."/>
            <person name="Pangilinan J."/>
            <person name="Ruiz-Duenas F.J."/>
            <person name="Barrasa J.M."/>
            <person name="Sanchez-Garcia M."/>
            <person name="Camarero S."/>
            <person name="Miyauchi S."/>
            <person name="Serrano A."/>
            <person name="Linde D."/>
            <person name="Babiker R."/>
            <person name="Drula E."/>
            <person name="Ayuso-Fernandez I."/>
            <person name="Pacheco R."/>
            <person name="Padilla G."/>
            <person name="Ferreira P."/>
            <person name="Barriuso J."/>
            <person name="Kellner H."/>
            <person name="Castanera R."/>
            <person name="Alfaro M."/>
            <person name="Ramirez L."/>
            <person name="Pisabarro A.G."/>
            <person name="Kuo A."/>
            <person name="Tritt A."/>
            <person name="Lipzen A."/>
            <person name="He G."/>
            <person name="Yan M."/>
            <person name="Ng V."/>
            <person name="Cullen D."/>
            <person name="Martin F."/>
            <person name="Rosso M.-N."/>
            <person name="Henrissat B."/>
            <person name="Hibbett D."/>
            <person name="Martinez A.T."/>
            <person name="Grigoriev I.V."/>
        </authorList>
    </citation>
    <scope>NUCLEOTIDE SEQUENCE</scope>
    <source>
        <strain evidence="3">CBS 506.95</strain>
    </source>
</reference>
<organism evidence="3 4">
    <name type="scientific">Crepidotus variabilis</name>
    <dbReference type="NCBI Taxonomy" id="179855"/>
    <lineage>
        <taxon>Eukaryota</taxon>
        <taxon>Fungi</taxon>
        <taxon>Dikarya</taxon>
        <taxon>Basidiomycota</taxon>
        <taxon>Agaricomycotina</taxon>
        <taxon>Agaricomycetes</taxon>
        <taxon>Agaricomycetidae</taxon>
        <taxon>Agaricales</taxon>
        <taxon>Agaricineae</taxon>
        <taxon>Crepidotaceae</taxon>
        <taxon>Crepidotus</taxon>
    </lineage>
</organism>
<feature type="compositionally biased region" description="Polar residues" evidence="2">
    <location>
        <begin position="457"/>
        <end position="466"/>
    </location>
</feature>
<feature type="region of interest" description="Disordered" evidence="2">
    <location>
        <begin position="318"/>
        <end position="419"/>
    </location>
</feature>
<feature type="compositionally biased region" description="Polar residues" evidence="2">
    <location>
        <begin position="384"/>
        <end position="418"/>
    </location>
</feature>
<dbReference type="OrthoDB" id="4088568at2759"/>
<gene>
    <name evidence="3" type="ORF">CPB83DRAFT_855117</name>
</gene>
<sequence length="1043" mass="113444">MSGLELTRPLTPQSPLTSSLYHATTTIDDLTSAIADFSRIPSPEPHTVLTCCCGQEDCEKLKSWNGLRATLNHRLVLSAEVGQALLQRHEAYVRQTERRLKDNERHYSEGHETSRSTSDGLQDELDELMKEKAQLEKQLNRALVNTEVTEVSNKTILQELQEARETISRLTGHHARSVGWETRLATAVKERDDMQQERDGETHRARLAESRFAALKEKTTKLQSDVRRLQESLEEKRQHRIESSQNIIQDAKSRLESFKSSEIGVTAKLAEDELTSVLESLVHDNDVLKRDNGELQHLLTESREEIHMLQEEVDELQANASSYQSRSGANTPHSRHFHSGSVQSITLKEATMFTPRRRNGSVDGRNRRRSNISLRMSPVPPDSQTPEALRSPVSTTASLGPSDNQWASLSRTSPNPSHVSYEIDETAENDGDGSPPVFDKARGHKPLMLLTRSRGTQTEPFTAGTQPPSPFPSHLSSTSPHDAQSESSSFSESQSTHIGSILDKVLTLFNRIAQADALTLTNRLKRQHLKGADVGHLSRSTVSTILAEANNLRVNFRFLLEDDKIITACTRKDLRLLFKFIKDVFTELGQLRVALNEIILDPSSAARMSELALNPGKAEAERKAREAAGQGGPASWMAPISKLFLPTGKADGGSGIAVPRILLPRGNSGGLSGGSGPVPIVRAPRLVPKLGPALAASATTVNVEFSGSGVGRAVTSTMRGQPTVTTGQMATSAEIPSGTQIPSSSSLMGIFAGAPKPIEPSDPWVVLPSSGARRKPPIHLGHSRDSSIGTATVGRAALRRTTNRLSRNVDAVIDNVETPRNDDDEEQDRLPPLLERALRRRGLSDSSIHSTFTKHGEDGDPEVPQSPRRNIAIPAARAPAWPERHSVFQTLSQTLINFGRAAATPNVTIETPLSTEPELTRSSKTSSLRAVPTVESAPSSATALDEPPMSPVESTAESAGSADVGSHPQTPVKKVPQPKASRVASPNRGGRSSILPSLSALAMIDPISGSDPFIASSLRDESYMQRSAGARLGNNESHVRDFY</sequence>
<feature type="coiled-coil region" evidence="1">
    <location>
        <begin position="212"/>
        <end position="239"/>
    </location>
</feature>
<dbReference type="Proteomes" id="UP000807306">
    <property type="component" value="Unassembled WGS sequence"/>
</dbReference>
<comment type="caution">
    <text evidence="3">The sequence shown here is derived from an EMBL/GenBank/DDBJ whole genome shotgun (WGS) entry which is preliminary data.</text>
</comment>
<feature type="compositionally biased region" description="Basic and acidic residues" evidence="2">
    <location>
        <begin position="96"/>
        <end position="114"/>
    </location>
</feature>
<proteinExistence type="predicted"/>
<protein>
    <submittedName>
        <fullName evidence="3">Uncharacterized protein</fullName>
    </submittedName>
</protein>
<evidence type="ECO:0000256" key="2">
    <source>
        <dbReference type="SAM" id="MobiDB-lite"/>
    </source>
</evidence>
<feature type="compositionally biased region" description="Low complexity" evidence="2">
    <location>
        <begin position="968"/>
        <end position="979"/>
    </location>
</feature>
<feature type="compositionally biased region" description="Polar residues" evidence="2">
    <location>
        <begin position="844"/>
        <end position="853"/>
    </location>
</feature>
<evidence type="ECO:0000313" key="4">
    <source>
        <dbReference type="Proteomes" id="UP000807306"/>
    </source>
</evidence>
<evidence type="ECO:0000313" key="3">
    <source>
        <dbReference type="EMBL" id="KAF9527978.1"/>
    </source>
</evidence>
<feature type="region of interest" description="Disordered" evidence="2">
    <location>
        <begin position="457"/>
        <end position="493"/>
    </location>
</feature>
<dbReference type="EMBL" id="MU157856">
    <property type="protein sequence ID" value="KAF9527978.1"/>
    <property type="molecule type" value="Genomic_DNA"/>
</dbReference>
<feature type="region of interest" description="Disordered" evidence="2">
    <location>
        <begin position="908"/>
        <end position="992"/>
    </location>
</feature>
<dbReference type="AlphaFoldDB" id="A0A9P6EEE6"/>
<feature type="region of interest" description="Disordered" evidence="2">
    <location>
        <begin position="839"/>
        <end position="867"/>
    </location>
</feature>
<name>A0A9P6EEE6_9AGAR</name>
<keyword evidence="4" id="KW-1185">Reference proteome</keyword>
<feature type="compositionally biased region" description="Polar residues" evidence="2">
    <location>
        <begin position="318"/>
        <end position="332"/>
    </location>
</feature>
<feature type="region of interest" description="Disordered" evidence="2">
    <location>
        <begin position="96"/>
        <end position="120"/>
    </location>
</feature>
<keyword evidence="1" id="KW-0175">Coiled coil</keyword>
<accession>A0A9P6EEE6</accession>
<evidence type="ECO:0000256" key="1">
    <source>
        <dbReference type="SAM" id="Coils"/>
    </source>
</evidence>